<dbReference type="Proteomes" id="UP000198744">
    <property type="component" value="Unassembled WGS sequence"/>
</dbReference>
<dbReference type="NCBIfam" id="NF009435">
    <property type="entry name" value="PRK12794.1"/>
    <property type="match status" value="1"/>
</dbReference>
<dbReference type="Pfam" id="PF07309">
    <property type="entry name" value="FlaF"/>
    <property type="match status" value="1"/>
</dbReference>
<dbReference type="GO" id="GO:0044781">
    <property type="term" value="P:bacterial-type flagellum organization"/>
    <property type="evidence" value="ECO:0007669"/>
    <property type="project" value="InterPro"/>
</dbReference>
<keyword evidence="1" id="KW-0966">Cell projection</keyword>
<protein>
    <submittedName>
        <fullName evidence="1">Flagellar protein FlaF</fullName>
    </submittedName>
</protein>
<evidence type="ECO:0000313" key="2">
    <source>
        <dbReference type="Proteomes" id="UP000198744"/>
    </source>
</evidence>
<accession>A0A1H7ZBR3</accession>
<evidence type="ECO:0000313" key="1">
    <source>
        <dbReference type="EMBL" id="SEM54998.1"/>
    </source>
</evidence>
<gene>
    <name evidence="1" type="ORF">SAMN04489760_12133</name>
</gene>
<proteinExistence type="predicted"/>
<name>A0A1H7ZBR3_9BACT</name>
<dbReference type="RefSeq" id="WP_093884121.1">
    <property type="nucleotide sequence ID" value="NZ_FOBS01000021.1"/>
</dbReference>
<dbReference type="AlphaFoldDB" id="A0A1H7ZBR3"/>
<keyword evidence="2" id="KW-1185">Reference proteome</keyword>
<reference evidence="1 2" key="1">
    <citation type="submission" date="2016-10" db="EMBL/GenBank/DDBJ databases">
        <authorList>
            <person name="de Groot N.N."/>
        </authorList>
    </citation>
    <scope>NUCLEOTIDE SEQUENCE [LARGE SCALE GENOMIC DNA]</scope>
    <source>
        <strain evidence="1 2">DSM 8423</strain>
    </source>
</reference>
<dbReference type="OrthoDB" id="8563081at2"/>
<keyword evidence="1" id="KW-0969">Cilium</keyword>
<dbReference type="STRING" id="43775.SAMN04489760_12133"/>
<sequence>MYAAQLEVYKAAQKESASGREIEALALTNAALKLRKCQVDWDFEDSDGKRSNALKINQRIWSILQSELAREDNPLPSQLKKDLLNLSLLVDKRTFDVMAFPSPEKLDMLIRINLNIAAGLRGNPVE</sequence>
<organism evidence="1 2">
    <name type="scientific">Syntrophus gentianae</name>
    <dbReference type="NCBI Taxonomy" id="43775"/>
    <lineage>
        <taxon>Bacteria</taxon>
        <taxon>Pseudomonadati</taxon>
        <taxon>Thermodesulfobacteriota</taxon>
        <taxon>Syntrophia</taxon>
        <taxon>Syntrophales</taxon>
        <taxon>Syntrophaceae</taxon>
        <taxon>Syntrophus</taxon>
    </lineage>
</organism>
<keyword evidence="1" id="KW-0282">Flagellum</keyword>
<dbReference type="InterPro" id="IPR010845">
    <property type="entry name" value="FlaF"/>
</dbReference>
<dbReference type="EMBL" id="FOBS01000021">
    <property type="protein sequence ID" value="SEM54998.1"/>
    <property type="molecule type" value="Genomic_DNA"/>
</dbReference>